<keyword evidence="2" id="KW-0808">Transferase</keyword>
<dbReference type="PATRIC" id="fig|70996.4.peg.2827"/>
<protein>
    <submittedName>
        <fullName evidence="2">Polyphosphate kinase</fullName>
    </submittedName>
</protein>
<dbReference type="SUPFAM" id="SSF52540">
    <property type="entry name" value="P-loop containing nucleoside triphosphate hydrolases"/>
    <property type="match status" value="1"/>
</dbReference>
<dbReference type="STRING" id="70996.SE18_19095"/>
<dbReference type="AlphaFoldDB" id="A0A0P6XJH1"/>
<organism evidence="2 3">
    <name type="scientific">Herpetosiphon geysericola</name>
    <dbReference type="NCBI Taxonomy" id="70996"/>
    <lineage>
        <taxon>Bacteria</taxon>
        <taxon>Bacillati</taxon>
        <taxon>Chloroflexota</taxon>
        <taxon>Chloroflexia</taxon>
        <taxon>Herpetosiphonales</taxon>
        <taxon>Herpetosiphonaceae</taxon>
        <taxon>Herpetosiphon</taxon>
    </lineage>
</organism>
<proteinExistence type="predicted"/>
<gene>
    <name evidence="2" type="ORF">SE18_19095</name>
</gene>
<dbReference type="Proteomes" id="UP000050277">
    <property type="component" value="Unassembled WGS sequence"/>
</dbReference>
<dbReference type="OrthoDB" id="9775224at2"/>
<accession>A0A0P6XJH1</accession>
<dbReference type="GO" id="GO:0016301">
    <property type="term" value="F:kinase activity"/>
    <property type="evidence" value="ECO:0007669"/>
    <property type="project" value="UniProtKB-KW"/>
</dbReference>
<sequence>MSMLDQVDLSLHLGKKSYERQLEELQFKMLRLQRAVTQIGHRMVLVFEGWDASGKGGAIKRLTEALDPRGFVVHPIAAPTPEERAHNYLWRFWNRMPRDGQMVLFDRSWYGRVLVERVEGFATMREWSQAYGEINDFERILHNDRTSILKFFLHISSEEQEKRFRDREQDPLKTWKLTEEDWRNREKWPEYAIATDEMLARTSSETAPWQVIAANDKRWARIAILKAVVEMLVADMPFEFDDDNVLVLDRSGAYALVDAGKLASKAVEAVIAEEEKVRKLLKKQRKAD</sequence>
<comment type="caution">
    <text evidence="2">The sequence shown here is derived from an EMBL/GenBank/DDBJ whole genome shotgun (WGS) entry which is preliminary data.</text>
</comment>
<dbReference type="PANTHER" id="PTHR34383:SF3">
    <property type="entry name" value="POLYPHOSPHATE:AMP PHOSPHOTRANSFERASE"/>
    <property type="match status" value="1"/>
</dbReference>
<dbReference type="RefSeq" id="WP_054536060.1">
    <property type="nucleotide sequence ID" value="NZ_LGKP01000027.1"/>
</dbReference>
<dbReference type="Pfam" id="PF03976">
    <property type="entry name" value="PPK2"/>
    <property type="match status" value="1"/>
</dbReference>
<dbReference type="Gene3D" id="3.40.50.300">
    <property type="entry name" value="P-loop containing nucleotide triphosphate hydrolases"/>
    <property type="match status" value="1"/>
</dbReference>
<evidence type="ECO:0000313" key="3">
    <source>
        <dbReference type="Proteomes" id="UP000050277"/>
    </source>
</evidence>
<feature type="domain" description="Polyphosphate kinase-2-related" evidence="1">
    <location>
        <begin position="14"/>
        <end position="232"/>
    </location>
</feature>
<dbReference type="EMBL" id="LGKP01000027">
    <property type="protein sequence ID" value="KPL83684.1"/>
    <property type="molecule type" value="Genomic_DNA"/>
</dbReference>
<evidence type="ECO:0000313" key="2">
    <source>
        <dbReference type="EMBL" id="KPL83684.1"/>
    </source>
</evidence>
<keyword evidence="3" id="KW-1185">Reference proteome</keyword>
<reference evidence="2 3" key="1">
    <citation type="submission" date="2015-07" db="EMBL/GenBank/DDBJ databases">
        <title>Whole genome sequence of Herpetosiphon geysericola DSM 7119.</title>
        <authorList>
            <person name="Hemp J."/>
            <person name="Ward L.M."/>
            <person name="Pace L.A."/>
            <person name="Fischer W.W."/>
        </authorList>
    </citation>
    <scope>NUCLEOTIDE SEQUENCE [LARGE SCALE GENOMIC DNA]</scope>
    <source>
        <strain evidence="2 3">DSM 7119</strain>
    </source>
</reference>
<keyword evidence="2" id="KW-0418">Kinase</keyword>
<dbReference type="InterPro" id="IPR022488">
    <property type="entry name" value="PPK2-related"/>
</dbReference>
<dbReference type="InterPro" id="IPR027417">
    <property type="entry name" value="P-loop_NTPase"/>
</dbReference>
<dbReference type="PANTHER" id="PTHR34383">
    <property type="entry name" value="POLYPHOSPHATE:AMP PHOSPHOTRANSFERASE-RELATED"/>
    <property type="match status" value="1"/>
</dbReference>
<name>A0A0P6XJH1_9CHLR</name>
<evidence type="ECO:0000259" key="1">
    <source>
        <dbReference type="Pfam" id="PF03976"/>
    </source>
</evidence>